<dbReference type="InterPro" id="IPR016035">
    <property type="entry name" value="Acyl_Trfase/lysoPLipase"/>
</dbReference>
<dbReference type="OrthoDB" id="2339873at2"/>
<keyword evidence="4" id="KW-1185">Reference proteome</keyword>
<feature type="domain" description="PNPLA" evidence="2">
    <location>
        <begin position="30"/>
        <end position="217"/>
    </location>
</feature>
<dbReference type="InterPro" id="IPR002641">
    <property type="entry name" value="PNPLA_dom"/>
</dbReference>
<dbReference type="Pfam" id="PF01734">
    <property type="entry name" value="Patatin"/>
    <property type="match status" value="1"/>
</dbReference>
<keyword evidence="1" id="KW-0443">Lipid metabolism</keyword>
<reference evidence="3 4" key="1">
    <citation type="submission" date="2018-05" db="EMBL/GenBank/DDBJ databases">
        <title>Amnibacterium sp. M8JJ-5, whole genome shotgun sequence.</title>
        <authorList>
            <person name="Tuo L."/>
        </authorList>
    </citation>
    <scope>NUCLEOTIDE SEQUENCE [LARGE SCALE GENOMIC DNA]</scope>
    <source>
        <strain evidence="3 4">M8JJ-5</strain>
    </source>
</reference>
<comment type="caution">
    <text evidence="3">The sequence shown here is derived from an EMBL/GenBank/DDBJ whole genome shotgun (WGS) entry which is preliminary data.</text>
</comment>
<evidence type="ECO:0000256" key="1">
    <source>
        <dbReference type="ARBA" id="ARBA00023098"/>
    </source>
</evidence>
<gene>
    <name evidence="3" type="ORF">DDQ50_01640</name>
</gene>
<name>A0A2V1HRM3_9MICO</name>
<dbReference type="AlphaFoldDB" id="A0A2V1HRM3"/>
<evidence type="ECO:0000313" key="3">
    <source>
        <dbReference type="EMBL" id="PVZ95253.1"/>
    </source>
</evidence>
<proteinExistence type="predicted"/>
<dbReference type="RefSeq" id="WP_116754990.1">
    <property type="nucleotide sequence ID" value="NZ_JBHUEX010000001.1"/>
</dbReference>
<evidence type="ECO:0000259" key="2">
    <source>
        <dbReference type="Pfam" id="PF01734"/>
    </source>
</evidence>
<dbReference type="Gene3D" id="3.40.1090.10">
    <property type="entry name" value="Cytosolic phospholipase A2 catalytic domain"/>
    <property type="match status" value="1"/>
</dbReference>
<evidence type="ECO:0000313" key="4">
    <source>
        <dbReference type="Proteomes" id="UP000244893"/>
    </source>
</evidence>
<sequence>MDTYSTSDLQFTPANPFGLPHPPARAGRALVLGGGGAAGNAWLIGVLAGLADAGLDVTGADLTVGTSAGATAAAQLAGADATRLFSELLAAPPPSTRARPDGTGPGTDHLRRLTEVIASSADAADLRRRMGEMALEVTAASDITDRWRAAVEARFSAREWPDRRVLLTAVDARTGEPVVFDGNSGVGLVDAVAASTAGGGFAYRIGEHFYIDGGYRRSSENADLAAGSERVLVLSPLGGRVLTPVEWGTPLATQLEELRAGGSRVETILPDGASLAAFGDNMTALSARIPAARAGYEQGRAAAGRIGEFWQ</sequence>
<protein>
    <submittedName>
        <fullName evidence="3">Patatin</fullName>
    </submittedName>
</protein>
<accession>A0A2V1HRM3</accession>
<dbReference type="Proteomes" id="UP000244893">
    <property type="component" value="Unassembled WGS sequence"/>
</dbReference>
<organism evidence="3 4">
    <name type="scientific">Amnibacterium flavum</name>
    <dbReference type="NCBI Taxonomy" id="2173173"/>
    <lineage>
        <taxon>Bacteria</taxon>
        <taxon>Bacillati</taxon>
        <taxon>Actinomycetota</taxon>
        <taxon>Actinomycetes</taxon>
        <taxon>Micrococcales</taxon>
        <taxon>Microbacteriaceae</taxon>
        <taxon>Amnibacterium</taxon>
    </lineage>
</organism>
<dbReference type="GO" id="GO:0006629">
    <property type="term" value="P:lipid metabolic process"/>
    <property type="evidence" value="ECO:0007669"/>
    <property type="project" value="UniProtKB-KW"/>
</dbReference>
<dbReference type="EMBL" id="QEOP01000001">
    <property type="protein sequence ID" value="PVZ95253.1"/>
    <property type="molecule type" value="Genomic_DNA"/>
</dbReference>
<dbReference type="SUPFAM" id="SSF52151">
    <property type="entry name" value="FabD/lysophospholipase-like"/>
    <property type="match status" value="1"/>
</dbReference>